<proteinExistence type="inferred from homology"/>
<accession>A0A9W8I6Z0</accession>
<dbReference type="Pfam" id="PF02847">
    <property type="entry name" value="MA3"/>
    <property type="match status" value="1"/>
</dbReference>
<dbReference type="OrthoDB" id="361797at2759"/>
<feature type="compositionally biased region" description="Acidic residues" evidence="4">
    <location>
        <begin position="268"/>
        <end position="306"/>
    </location>
</feature>
<reference evidence="6" key="1">
    <citation type="submission" date="2022-07" db="EMBL/GenBank/DDBJ databases">
        <title>Phylogenomic reconstructions and comparative analyses of Kickxellomycotina fungi.</title>
        <authorList>
            <person name="Reynolds N.K."/>
            <person name="Stajich J.E."/>
            <person name="Barry K."/>
            <person name="Grigoriev I.V."/>
            <person name="Crous P."/>
            <person name="Smith M.E."/>
        </authorList>
    </citation>
    <scope>NUCLEOTIDE SEQUENCE</scope>
    <source>
        <strain evidence="6">NRRL 1566</strain>
    </source>
</reference>
<dbReference type="GO" id="GO:0042274">
    <property type="term" value="P:ribosomal small subunit biogenesis"/>
    <property type="evidence" value="ECO:0007669"/>
    <property type="project" value="TreeGrafter"/>
</dbReference>
<organism evidence="6 7">
    <name type="scientific">Coemansia brasiliensis</name>
    <dbReference type="NCBI Taxonomy" id="2650707"/>
    <lineage>
        <taxon>Eukaryota</taxon>
        <taxon>Fungi</taxon>
        <taxon>Fungi incertae sedis</taxon>
        <taxon>Zoopagomycota</taxon>
        <taxon>Kickxellomycotina</taxon>
        <taxon>Kickxellomycetes</taxon>
        <taxon>Kickxellales</taxon>
        <taxon>Kickxellaceae</taxon>
        <taxon>Coemansia</taxon>
    </lineage>
</organism>
<feature type="compositionally biased region" description="Basic and acidic residues" evidence="4">
    <location>
        <begin position="210"/>
        <end position="221"/>
    </location>
</feature>
<dbReference type="SUPFAM" id="SSF48371">
    <property type="entry name" value="ARM repeat"/>
    <property type="match status" value="1"/>
</dbReference>
<dbReference type="GO" id="GO:0003723">
    <property type="term" value="F:RNA binding"/>
    <property type="evidence" value="ECO:0007669"/>
    <property type="project" value="InterPro"/>
</dbReference>
<protein>
    <submittedName>
        <fullName evidence="6">Suppressor of glycerol defect</fullName>
    </submittedName>
</protein>
<keyword evidence="3" id="KW-0539">Nucleus</keyword>
<dbReference type="SMART" id="SM00543">
    <property type="entry name" value="MIF4G"/>
    <property type="match status" value="1"/>
</dbReference>
<feature type="domain" description="MI" evidence="5">
    <location>
        <begin position="668"/>
        <end position="801"/>
    </location>
</feature>
<feature type="compositionally biased region" description="Basic residues" evidence="4">
    <location>
        <begin position="55"/>
        <end position="64"/>
    </location>
</feature>
<gene>
    <name evidence="6" type="primary">SGD1</name>
    <name evidence="6" type="ORF">IWW36_002606</name>
</gene>
<evidence type="ECO:0000259" key="5">
    <source>
        <dbReference type="PROSITE" id="PS51366"/>
    </source>
</evidence>
<dbReference type="Gene3D" id="1.25.40.180">
    <property type="match status" value="1"/>
</dbReference>
<dbReference type="InterPro" id="IPR016024">
    <property type="entry name" value="ARM-type_fold"/>
</dbReference>
<keyword evidence="7" id="KW-1185">Reference proteome</keyword>
<dbReference type="SMART" id="SM00544">
    <property type="entry name" value="MA3"/>
    <property type="match status" value="1"/>
</dbReference>
<sequence>MPKRRLQPNAVLPASIASQIAEKESGSQKRFTKRFKNTAGSRKAARKQARDEKKQRKNQHYKRTHGFEVPEKKEAAKSKPDTQKPSAIQPSRAKPITEEDEQKKLVKFAKRNQGMYKLLRDSNLIEDVDKEAGIKSKQDAAEELEDREMRRLEKHLGIKSNSKLGNVFFEEGLGEILEGIEFGSSNIRKASQKNDSKRPETMQIDEPESDSEKSDSDRDVGMLDSDEDADDFGLNDMEDEDSEAEDSDVAEMYRSQGIDINPSLSDISSDEDGADSNEDGVDSNEDGTNSDDNDVGSDEEDIEEPSSSESTDSSDNSDDHDSKPAENPPSASVGRYIPPSLRRKQQSEDDDERLAAIRKTLQGQLNRLSESNIEGIVLQIEAQYQKYPRHHVTQVLTDLILQSIQSRIHMLDTFLYVNAAVVGAVYRIVGLEPVAHLVQKLMELFEQRFTQGMAEFKQSHSMGDSEDGVVTSSKECQNLSVFVAELYNFQVISCQLVYDMIRMCVQEINEFTAELLLKLIRISGQQLRRDDPLALKEIVRQVTEQVGKVNKLSVRCKFMVESLTNLKDNRMRGEMSQNAENVARLKRFLGNMDKRRAVGAVEPINIGMQDIRDIETKGKWWLVGASWVGNQHGVDSAPVEQQLQTSDSSNAEMERLLQLAREQHMNTDVRRSIFVTLLSSDDYTDAFERLLKLDLKKTQSREIMRVVLHCCGQEPAYNPFYTLVAYKLCSLHNTYKLTMQYALWDFLRELGESDVGGLGQLRQESSGVQVPLRRMVNLAKMFAWLIDKHELSLLILKTVTFARVGEQARIFFQILFTTLFLLHKKRTDVDEQSLHNVFQRAASNPTMCHGILFFFHHFVRDCDLVAKEDLPVVKWGCKVAKRAIRSSIGSSTFDF</sequence>
<evidence type="ECO:0000256" key="4">
    <source>
        <dbReference type="SAM" id="MobiDB-lite"/>
    </source>
</evidence>
<evidence type="ECO:0000313" key="6">
    <source>
        <dbReference type="EMBL" id="KAJ2849478.1"/>
    </source>
</evidence>
<dbReference type="EMBL" id="JANBUW010000076">
    <property type="protein sequence ID" value="KAJ2849478.1"/>
    <property type="molecule type" value="Genomic_DNA"/>
</dbReference>
<comment type="caution">
    <text evidence="6">The sequence shown here is derived from an EMBL/GenBank/DDBJ whole genome shotgun (WGS) entry which is preliminary data.</text>
</comment>
<dbReference type="Pfam" id="PF02854">
    <property type="entry name" value="MIF4G"/>
    <property type="match status" value="1"/>
</dbReference>
<dbReference type="PANTHER" id="PTHR18034:SF4">
    <property type="entry name" value="NUCLEOLAR MIF4G DOMAIN-CONTAINING PROTEIN 1"/>
    <property type="match status" value="1"/>
</dbReference>
<feature type="region of interest" description="Disordered" evidence="4">
    <location>
        <begin position="21"/>
        <end position="101"/>
    </location>
</feature>
<name>A0A9W8I6Z0_9FUNG</name>
<feature type="compositionally biased region" description="Acidic residues" evidence="4">
    <location>
        <begin position="224"/>
        <end position="249"/>
    </location>
</feature>
<dbReference type="GO" id="GO:0005730">
    <property type="term" value="C:nucleolus"/>
    <property type="evidence" value="ECO:0007669"/>
    <property type="project" value="UniProtKB-SubCell"/>
</dbReference>
<dbReference type="InterPro" id="IPR050781">
    <property type="entry name" value="CWC22_splicing_factor"/>
</dbReference>
<dbReference type="InterPro" id="IPR003891">
    <property type="entry name" value="Initiation_fac_eIF4g_MI"/>
</dbReference>
<evidence type="ECO:0000256" key="2">
    <source>
        <dbReference type="ARBA" id="ARBA00006856"/>
    </source>
</evidence>
<evidence type="ECO:0000313" key="7">
    <source>
        <dbReference type="Proteomes" id="UP001139887"/>
    </source>
</evidence>
<dbReference type="AlphaFoldDB" id="A0A9W8I6Z0"/>
<feature type="region of interest" description="Disordered" evidence="4">
    <location>
        <begin position="181"/>
        <end position="352"/>
    </location>
</feature>
<dbReference type="PROSITE" id="PS51366">
    <property type="entry name" value="MI"/>
    <property type="match status" value="1"/>
</dbReference>
<dbReference type="PANTHER" id="PTHR18034">
    <property type="entry name" value="CELL CYCLE CONTROL PROTEIN CWF22-RELATED"/>
    <property type="match status" value="1"/>
</dbReference>
<dbReference type="InterPro" id="IPR003890">
    <property type="entry name" value="MIF4G-like_typ-3"/>
</dbReference>
<evidence type="ECO:0000256" key="1">
    <source>
        <dbReference type="ARBA" id="ARBA00004604"/>
    </source>
</evidence>
<dbReference type="Proteomes" id="UP001139887">
    <property type="component" value="Unassembled WGS sequence"/>
</dbReference>
<evidence type="ECO:0000256" key="3">
    <source>
        <dbReference type="ARBA" id="ARBA00023242"/>
    </source>
</evidence>
<comment type="subcellular location">
    <subcellularLocation>
        <location evidence="1">Nucleus</location>
        <location evidence="1">Nucleolus</location>
    </subcellularLocation>
</comment>
<feature type="compositionally biased region" description="Basic and acidic residues" evidence="4">
    <location>
        <begin position="65"/>
        <end position="82"/>
    </location>
</feature>
<comment type="similarity">
    <text evidence="2">Belongs to the CWC22 family.</text>
</comment>